<dbReference type="InterPro" id="IPR037135">
    <property type="entry name" value="DUF1653-like_dom_sf"/>
</dbReference>
<sequence>MTRELPKHGEIWRHFKNHLYEIIECPVIHTETNERMVCYRALYGDYMVYVRPLLMFMSEVDRQKYPDATQTYRFERVER</sequence>
<dbReference type="GeneID" id="93480980"/>
<comment type="caution">
    <text evidence="2">The sequence shown here is derived from an EMBL/GenBank/DDBJ whole genome shotgun (WGS) entry which is preliminary data.</text>
</comment>
<accession>A0A414NWJ2</accession>
<reference evidence="2 3" key="1">
    <citation type="submission" date="2018-08" db="EMBL/GenBank/DDBJ databases">
        <title>A genome reference for cultivated species of the human gut microbiota.</title>
        <authorList>
            <person name="Zou Y."/>
            <person name="Xue W."/>
            <person name="Luo G."/>
        </authorList>
    </citation>
    <scope>NUCLEOTIDE SEQUENCE [LARGE SCALE GENOMIC DNA]</scope>
    <source>
        <strain evidence="2 3">AM25-21AC</strain>
    </source>
</reference>
<organism evidence="2 3">
    <name type="scientific">Mitsuokella multacida</name>
    <dbReference type="NCBI Taxonomy" id="52226"/>
    <lineage>
        <taxon>Bacteria</taxon>
        <taxon>Bacillati</taxon>
        <taxon>Bacillota</taxon>
        <taxon>Negativicutes</taxon>
        <taxon>Selenomonadales</taxon>
        <taxon>Selenomonadaceae</taxon>
        <taxon>Mitsuokella</taxon>
    </lineage>
</organism>
<dbReference type="EMBL" id="QRHE01000006">
    <property type="protein sequence ID" value="RHF51502.1"/>
    <property type="molecule type" value="Genomic_DNA"/>
</dbReference>
<dbReference type="OrthoDB" id="371169at2"/>
<dbReference type="Gene3D" id="2.30.30.320">
    <property type="entry name" value="DUF1653-like domain"/>
    <property type="match status" value="1"/>
</dbReference>
<proteinExistence type="predicted"/>
<evidence type="ECO:0000259" key="1">
    <source>
        <dbReference type="Pfam" id="PF07866"/>
    </source>
</evidence>
<dbReference type="Pfam" id="PF07866">
    <property type="entry name" value="DUF1653"/>
    <property type="match status" value="1"/>
</dbReference>
<feature type="domain" description="DUF1653" evidence="1">
    <location>
        <begin position="11"/>
        <end position="75"/>
    </location>
</feature>
<protein>
    <submittedName>
        <fullName evidence="2">DUF1653 domain-containing protein</fullName>
    </submittedName>
</protein>
<dbReference type="Proteomes" id="UP000283442">
    <property type="component" value="Unassembled WGS sequence"/>
</dbReference>
<name>A0A414NWJ2_9FIRM</name>
<dbReference type="InterPro" id="IPR023387">
    <property type="entry name" value="DUF1653-like_dom"/>
</dbReference>
<evidence type="ECO:0000313" key="3">
    <source>
        <dbReference type="Proteomes" id="UP000283442"/>
    </source>
</evidence>
<dbReference type="RefSeq" id="WP_005840178.1">
    <property type="nucleotide sequence ID" value="NZ_CABKNT010000006.1"/>
</dbReference>
<evidence type="ECO:0000313" key="2">
    <source>
        <dbReference type="EMBL" id="RHF51502.1"/>
    </source>
</evidence>
<gene>
    <name evidence="2" type="ORF">DW674_06985</name>
</gene>
<dbReference type="AlphaFoldDB" id="A0A414NWJ2"/>